<organism evidence="2 3">
    <name type="scientific">Sphingomonas cynarae</name>
    <dbReference type="NCBI Taxonomy" id="930197"/>
    <lineage>
        <taxon>Bacteria</taxon>
        <taxon>Pseudomonadati</taxon>
        <taxon>Pseudomonadota</taxon>
        <taxon>Alphaproteobacteria</taxon>
        <taxon>Sphingomonadales</taxon>
        <taxon>Sphingomonadaceae</taxon>
        <taxon>Sphingomonas</taxon>
    </lineage>
</organism>
<dbReference type="InterPro" id="IPR010982">
    <property type="entry name" value="Lambda_DNA-bd_dom_sf"/>
</dbReference>
<dbReference type="InterPro" id="IPR001387">
    <property type="entry name" value="Cro/C1-type_HTH"/>
</dbReference>
<dbReference type="PROSITE" id="PS50943">
    <property type="entry name" value="HTH_CROC1"/>
    <property type="match status" value="1"/>
</dbReference>
<dbReference type="Proteomes" id="UP001500523">
    <property type="component" value="Unassembled WGS sequence"/>
</dbReference>
<evidence type="ECO:0000313" key="3">
    <source>
        <dbReference type="Proteomes" id="UP001500523"/>
    </source>
</evidence>
<proteinExistence type="predicted"/>
<name>A0ABP7EZ68_9SPHN</name>
<keyword evidence="3" id="KW-1185">Reference proteome</keyword>
<dbReference type="Pfam" id="PF01381">
    <property type="entry name" value="HTH_3"/>
    <property type="match status" value="1"/>
</dbReference>
<protein>
    <recommendedName>
        <fullName evidence="1">HTH cro/C1-type domain-containing protein</fullName>
    </recommendedName>
</protein>
<dbReference type="CDD" id="cd00093">
    <property type="entry name" value="HTH_XRE"/>
    <property type="match status" value="1"/>
</dbReference>
<sequence length="268" mass="29431">MPTLIAAMAALDFRLTVIAAGKTLPEQLRAERRKRSMSLRSAAEKTGLSPTTIASLERGGGSVASLLRLLAVIAPNARRRAPERSYWGQGDKDDRDIRFTPADFMAGIYAAFGEIDLDPCGHPLSPVIAHRRILPSEGGDGLVDDWSGKVAFVNPPYSQLLRWLRRAHDQWRAGKVETVVCLVPVRTDSAWFHETLSADADIYLLQGRVRFLDIRGASQQTPFSLMVLTLGATPEQKDRYAELVAGFWLTRSVTAASGAHRVSPAIVR</sequence>
<dbReference type="InterPro" id="IPR008593">
    <property type="entry name" value="Dam_MeTrfase"/>
</dbReference>
<reference evidence="3" key="1">
    <citation type="journal article" date="2019" name="Int. J. Syst. Evol. Microbiol.">
        <title>The Global Catalogue of Microorganisms (GCM) 10K type strain sequencing project: providing services to taxonomists for standard genome sequencing and annotation.</title>
        <authorList>
            <consortium name="The Broad Institute Genomics Platform"/>
            <consortium name="The Broad Institute Genome Sequencing Center for Infectious Disease"/>
            <person name="Wu L."/>
            <person name="Ma J."/>
        </authorList>
    </citation>
    <scope>NUCLEOTIDE SEQUENCE [LARGE SCALE GENOMIC DNA]</scope>
    <source>
        <strain evidence="3">JCM 17498</strain>
    </source>
</reference>
<evidence type="ECO:0000313" key="2">
    <source>
        <dbReference type="EMBL" id="GAA3724883.1"/>
    </source>
</evidence>
<dbReference type="EMBL" id="BAABBF010000014">
    <property type="protein sequence ID" value="GAA3724883.1"/>
    <property type="molecule type" value="Genomic_DNA"/>
</dbReference>
<dbReference type="Gene3D" id="1.10.260.40">
    <property type="entry name" value="lambda repressor-like DNA-binding domains"/>
    <property type="match status" value="1"/>
</dbReference>
<dbReference type="Pfam" id="PF05869">
    <property type="entry name" value="Dam"/>
    <property type="match status" value="1"/>
</dbReference>
<dbReference type="SUPFAM" id="SSF47413">
    <property type="entry name" value="lambda repressor-like DNA-binding domains"/>
    <property type="match status" value="1"/>
</dbReference>
<accession>A0ABP7EZ68</accession>
<feature type="domain" description="HTH cro/C1-type" evidence="1">
    <location>
        <begin position="28"/>
        <end position="59"/>
    </location>
</feature>
<comment type="caution">
    <text evidence="2">The sequence shown here is derived from an EMBL/GenBank/DDBJ whole genome shotgun (WGS) entry which is preliminary data.</text>
</comment>
<evidence type="ECO:0000259" key="1">
    <source>
        <dbReference type="PROSITE" id="PS50943"/>
    </source>
</evidence>
<gene>
    <name evidence="2" type="ORF">GCM10022268_36110</name>
</gene>